<dbReference type="AlphaFoldDB" id="A0A2P6MS84"/>
<sequence>MTTRAGTKFASGAGGKEPNQPVIDSSLDHTDLTFYSDDEDPKFVIKERIHQIITNSGWPSRRKGLARDWMFAASEREKVSRRRQARKDDLRLLVLAATQEKWPEHALCRLGGNQCTLKDSSLCLIEAEANKDQNIGKRYLQTTHNFVINKPFKASLSKKESGTILSLFLLQDSPPTLQLNALEDHLVVISFSLKHKTTFASQATLFIL</sequence>
<reference evidence="2 3" key="1">
    <citation type="journal article" date="2018" name="Genome Biol. Evol.">
        <title>Multiple Roots of Fruiting Body Formation in Amoebozoa.</title>
        <authorList>
            <person name="Hillmann F."/>
            <person name="Forbes G."/>
            <person name="Novohradska S."/>
            <person name="Ferling I."/>
            <person name="Riege K."/>
            <person name="Groth M."/>
            <person name="Westermann M."/>
            <person name="Marz M."/>
            <person name="Spaller T."/>
            <person name="Winckler T."/>
            <person name="Schaap P."/>
            <person name="Glockner G."/>
        </authorList>
    </citation>
    <scope>NUCLEOTIDE SEQUENCE [LARGE SCALE GENOMIC DNA]</scope>
    <source>
        <strain evidence="2 3">Jena</strain>
    </source>
</reference>
<gene>
    <name evidence="2" type="ORF">PROFUN_16159</name>
</gene>
<evidence type="ECO:0000313" key="2">
    <source>
        <dbReference type="EMBL" id="PRP74560.1"/>
    </source>
</evidence>
<accession>A0A2P6MS84</accession>
<keyword evidence="3" id="KW-1185">Reference proteome</keyword>
<proteinExistence type="predicted"/>
<dbReference type="InParanoid" id="A0A2P6MS84"/>
<evidence type="ECO:0000313" key="3">
    <source>
        <dbReference type="Proteomes" id="UP000241769"/>
    </source>
</evidence>
<name>A0A2P6MS84_9EUKA</name>
<dbReference type="EMBL" id="MDYQ01000454">
    <property type="protein sequence ID" value="PRP74560.1"/>
    <property type="molecule type" value="Genomic_DNA"/>
</dbReference>
<feature type="region of interest" description="Disordered" evidence="1">
    <location>
        <begin position="1"/>
        <end position="22"/>
    </location>
</feature>
<organism evidence="2 3">
    <name type="scientific">Planoprotostelium fungivorum</name>
    <dbReference type="NCBI Taxonomy" id="1890364"/>
    <lineage>
        <taxon>Eukaryota</taxon>
        <taxon>Amoebozoa</taxon>
        <taxon>Evosea</taxon>
        <taxon>Variosea</taxon>
        <taxon>Cavosteliida</taxon>
        <taxon>Cavosteliaceae</taxon>
        <taxon>Planoprotostelium</taxon>
    </lineage>
</organism>
<protein>
    <submittedName>
        <fullName evidence="2">Uncharacterized protein</fullName>
    </submittedName>
</protein>
<evidence type="ECO:0000256" key="1">
    <source>
        <dbReference type="SAM" id="MobiDB-lite"/>
    </source>
</evidence>
<dbReference type="Proteomes" id="UP000241769">
    <property type="component" value="Unassembled WGS sequence"/>
</dbReference>
<comment type="caution">
    <text evidence="2">The sequence shown here is derived from an EMBL/GenBank/DDBJ whole genome shotgun (WGS) entry which is preliminary data.</text>
</comment>